<feature type="transmembrane region" description="Helical" evidence="2">
    <location>
        <begin position="179"/>
        <end position="201"/>
    </location>
</feature>
<evidence type="ECO:0000313" key="5">
    <source>
        <dbReference type="Proteomes" id="UP001140091"/>
    </source>
</evidence>
<dbReference type="OrthoDB" id="3235960at2759"/>
<sequence>MYSYKRVNNSSDTIADDPMGISSTPNRQDGHAESSEEQPHNEAIAEGGDTGGVKSWSSTDPYLCLPKEGRMTPEESWSLCAELAMQATREKYGFMRNHIDKLLVFASLFSAVVTAFIIESYKLLRVDHEELTVDLLLRIHYQLDSLTGQNASQVALPPLNLNQTLAFEPPSYAVAVNGLWFLSLTLSLGTGFIGILWTIFLGKSDKETRASAKRIVELLTYQEEEKKFIGVRVVHRTLGTMLLLSLVLFTVGLGIFLSKIDRTVMTIVSIAAGLMYGVWAHGSWVEYVIAAVAGRQMMWSRQVQVISLLGALWVASRFPEDIRAIYAFLHSTEDTILDHGKALVRELYIFSGKQKRLHLDVYLKTELPEQGCDGLHKDVYTAYVLDRFALDSSEATGLKEKLVGHRFELLLRILNEAKSYTPSDERSARTVTSPIGLGEAQIKNFTSVFFSDGDDHVKNISTESRIQYCETVYMYMQNVPVQRVAFLLSQQSIDLTWSAVLLNPYLLRLTWNPVLLKLLVPSLSKTSPWNMNSDVLQHVCALNQRLAQNVVPNSSLVSSDVVREWIAKAIVYVTRIFDVISPQYTEADEVELAKERIEEYKTTHPDYMNSIASLVDAIRLTTSKASVGAPNDLLGTVEQNGWERLLQLYANHGLEFREERSPEGGETGKMAGHAVIPISFDSK</sequence>
<gene>
    <name evidence="4" type="ORF">H1R20_g10548</name>
</gene>
<proteinExistence type="predicted"/>
<evidence type="ECO:0000259" key="3">
    <source>
        <dbReference type="Pfam" id="PF20153"/>
    </source>
</evidence>
<feature type="transmembrane region" description="Helical" evidence="2">
    <location>
        <begin position="264"/>
        <end position="292"/>
    </location>
</feature>
<dbReference type="EMBL" id="JANBPK010001055">
    <property type="protein sequence ID" value="KAJ2926539.1"/>
    <property type="molecule type" value="Genomic_DNA"/>
</dbReference>
<reference evidence="4" key="1">
    <citation type="submission" date="2022-06" db="EMBL/GenBank/DDBJ databases">
        <title>Genome Sequence of Candolleomyces eurysporus.</title>
        <authorList>
            <person name="Buettner E."/>
        </authorList>
    </citation>
    <scope>NUCLEOTIDE SEQUENCE</scope>
    <source>
        <strain evidence="4">VTCC 930004</strain>
    </source>
</reference>
<keyword evidence="2" id="KW-1133">Transmembrane helix</keyword>
<feature type="non-terminal residue" evidence="4">
    <location>
        <position position="1"/>
    </location>
</feature>
<feature type="transmembrane region" description="Helical" evidence="2">
    <location>
        <begin position="237"/>
        <end position="258"/>
    </location>
</feature>
<name>A0A9W8J329_9AGAR</name>
<accession>A0A9W8J329</accession>
<dbReference type="Proteomes" id="UP001140091">
    <property type="component" value="Unassembled WGS sequence"/>
</dbReference>
<organism evidence="4 5">
    <name type="scientific">Candolleomyces eurysporus</name>
    <dbReference type="NCBI Taxonomy" id="2828524"/>
    <lineage>
        <taxon>Eukaryota</taxon>
        <taxon>Fungi</taxon>
        <taxon>Dikarya</taxon>
        <taxon>Basidiomycota</taxon>
        <taxon>Agaricomycotina</taxon>
        <taxon>Agaricomycetes</taxon>
        <taxon>Agaricomycetidae</taxon>
        <taxon>Agaricales</taxon>
        <taxon>Agaricineae</taxon>
        <taxon>Psathyrellaceae</taxon>
        <taxon>Candolleomyces</taxon>
    </lineage>
</organism>
<keyword evidence="2" id="KW-0812">Transmembrane</keyword>
<feature type="compositionally biased region" description="Polar residues" evidence="1">
    <location>
        <begin position="1"/>
        <end position="13"/>
    </location>
</feature>
<comment type="caution">
    <text evidence="4">The sequence shown here is derived from an EMBL/GenBank/DDBJ whole genome shotgun (WGS) entry which is preliminary data.</text>
</comment>
<evidence type="ECO:0000256" key="1">
    <source>
        <dbReference type="SAM" id="MobiDB-lite"/>
    </source>
</evidence>
<protein>
    <recommendedName>
        <fullName evidence="3">DUF6535 domain-containing protein</fullName>
    </recommendedName>
</protein>
<dbReference type="InterPro" id="IPR045338">
    <property type="entry name" value="DUF6535"/>
</dbReference>
<feature type="region of interest" description="Disordered" evidence="1">
    <location>
        <begin position="1"/>
        <end position="54"/>
    </location>
</feature>
<dbReference type="Pfam" id="PF20153">
    <property type="entry name" value="DUF6535"/>
    <property type="match status" value="1"/>
</dbReference>
<feature type="transmembrane region" description="Helical" evidence="2">
    <location>
        <begin position="99"/>
        <end position="118"/>
    </location>
</feature>
<evidence type="ECO:0000313" key="4">
    <source>
        <dbReference type="EMBL" id="KAJ2926539.1"/>
    </source>
</evidence>
<keyword evidence="2" id="KW-0472">Membrane</keyword>
<dbReference type="AlphaFoldDB" id="A0A9W8J329"/>
<keyword evidence="5" id="KW-1185">Reference proteome</keyword>
<feature type="domain" description="DUF6535" evidence="3">
    <location>
        <begin position="77"/>
        <end position="258"/>
    </location>
</feature>
<feature type="compositionally biased region" description="Basic and acidic residues" evidence="1">
    <location>
        <begin position="28"/>
        <end position="40"/>
    </location>
</feature>
<evidence type="ECO:0000256" key="2">
    <source>
        <dbReference type="SAM" id="Phobius"/>
    </source>
</evidence>